<sequence length="104" mass="12098">MDEAEQFNKKAQNVADRLQEEMLITQYLDRNGNMKRSLGTVYCAQGSYEEAFTKYEKLLKIKLLLHAHNLPEVAKSHNKIGKVMWEKFLALSPVCMHRQALLIF</sequence>
<dbReference type="RefSeq" id="XP_002117311.1">
    <property type="nucleotide sequence ID" value="XM_002117275.1"/>
</dbReference>
<dbReference type="GeneID" id="6758524"/>
<gene>
    <name evidence="1" type="ORF">TRIADDRAFT_61358</name>
</gene>
<dbReference type="KEGG" id="tad:TRIADDRAFT_61358"/>
<dbReference type="InParanoid" id="B3SAS0"/>
<keyword evidence="2" id="KW-1185">Reference proteome</keyword>
<dbReference type="Proteomes" id="UP000009022">
    <property type="component" value="Unassembled WGS sequence"/>
</dbReference>
<proteinExistence type="predicted"/>
<reference evidence="1 2" key="1">
    <citation type="journal article" date="2008" name="Nature">
        <title>The Trichoplax genome and the nature of placozoans.</title>
        <authorList>
            <person name="Srivastava M."/>
            <person name="Begovic E."/>
            <person name="Chapman J."/>
            <person name="Putnam N.H."/>
            <person name="Hellsten U."/>
            <person name="Kawashima T."/>
            <person name="Kuo A."/>
            <person name="Mitros T."/>
            <person name="Salamov A."/>
            <person name="Carpenter M.L."/>
            <person name="Signorovitch A.Y."/>
            <person name="Moreno M.A."/>
            <person name="Kamm K."/>
            <person name="Grimwood J."/>
            <person name="Schmutz J."/>
            <person name="Shapiro H."/>
            <person name="Grigoriev I.V."/>
            <person name="Buss L.W."/>
            <person name="Schierwater B."/>
            <person name="Dellaporta S.L."/>
            <person name="Rokhsar D.S."/>
        </authorList>
    </citation>
    <scope>NUCLEOTIDE SEQUENCE [LARGE SCALE GENOMIC DNA]</scope>
    <source>
        <strain evidence="1 2">Grell-BS-1999</strain>
    </source>
</reference>
<evidence type="ECO:0000313" key="1">
    <source>
        <dbReference type="EMBL" id="EDV20150.1"/>
    </source>
</evidence>
<dbReference type="CTD" id="6758524"/>
<dbReference type="Gene3D" id="1.25.40.10">
    <property type="entry name" value="Tetratricopeptide repeat domain"/>
    <property type="match status" value="1"/>
</dbReference>
<dbReference type="SUPFAM" id="SSF48452">
    <property type="entry name" value="TPR-like"/>
    <property type="match status" value="1"/>
</dbReference>
<protein>
    <submittedName>
        <fullName evidence="1">Uncharacterized protein</fullName>
    </submittedName>
</protein>
<dbReference type="PhylomeDB" id="B3SAS0"/>
<dbReference type="EMBL" id="DS985262">
    <property type="protein sequence ID" value="EDV20150.1"/>
    <property type="molecule type" value="Genomic_DNA"/>
</dbReference>
<dbReference type="InterPro" id="IPR011990">
    <property type="entry name" value="TPR-like_helical_dom_sf"/>
</dbReference>
<organism evidence="1 2">
    <name type="scientific">Trichoplax adhaerens</name>
    <name type="common">Trichoplax reptans</name>
    <dbReference type="NCBI Taxonomy" id="10228"/>
    <lineage>
        <taxon>Eukaryota</taxon>
        <taxon>Metazoa</taxon>
        <taxon>Placozoa</taxon>
        <taxon>Uniplacotomia</taxon>
        <taxon>Trichoplacea</taxon>
        <taxon>Trichoplacidae</taxon>
        <taxon>Trichoplax</taxon>
    </lineage>
</organism>
<evidence type="ECO:0000313" key="2">
    <source>
        <dbReference type="Proteomes" id="UP000009022"/>
    </source>
</evidence>
<dbReference type="AlphaFoldDB" id="B3SAS0"/>
<name>B3SAS0_TRIAD</name>
<accession>B3SAS0</accession>
<dbReference type="HOGENOM" id="CLU_2253482_0_0_1"/>